<protein>
    <submittedName>
        <fullName evidence="3">LTXXQ motif family protein</fullName>
    </submittedName>
</protein>
<feature type="compositionally biased region" description="Gly residues" evidence="1">
    <location>
        <begin position="48"/>
        <end position="59"/>
    </location>
</feature>
<evidence type="ECO:0000313" key="4">
    <source>
        <dbReference type="Proteomes" id="UP000190092"/>
    </source>
</evidence>
<dbReference type="GO" id="GO:0042597">
    <property type="term" value="C:periplasmic space"/>
    <property type="evidence" value="ECO:0007669"/>
    <property type="project" value="InterPro"/>
</dbReference>
<sequence length="239" mass="25785">MTRMNFLSAASLATMATIVLAPAIGSSQTLDPTKIVVAQMMDDDKGMKGQGMKGQGMQGQGMQSQGKSMGMEGHNMGGSGMQNMQTPGDCSGGQCGAMQGPGVQGQVAGPMGPGAMMGPQMMQMMMQTRMMDLPTDHIDGRIAYLHAELKITEPQMPTWTEFATVMRTNAKRVEDAQKGQPQRTTTTAADRLDDQERWLTVRLESVKALKPAYAKLYAALDDKQKKIANELIAPHMGIR</sequence>
<dbReference type="OrthoDB" id="7283650at2"/>
<organism evidence="3 4">
    <name type="scientific">Enhydrobacter aerosaccus</name>
    <dbReference type="NCBI Taxonomy" id="225324"/>
    <lineage>
        <taxon>Bacteria</taxon>
        <taxon>Pseudomonadati</taxon>
        <taxon>Pseudomonadota</taxon>
        <taxon>Alphaproteobacteria</taxon>
        <taxon>Hyphomicrobiales</taxon>
        <taxon>Enhydrobacter</taxon>
    </lineage>
</organism>
<reference evidence="4" key="1">
    <citation type="submission" date="2017-02" db="EMBL/GenBank/DDBJ databases">
        <authorList>
            <person name="Varghese N."/>
            <person name="Submissions S."/>
        </authorList>
    </citation>
    <scope>NUCLEOTIDE SEQUENCE [LARGE SCALE GENOMIC DNA]</scope>
    <source>
        <strain evidence="4">ATCC 27094</strain>
    </source>
</reference>
<evidence type="ECO:0000256" key="2">
    <source>
        <dbReference type="SAM" id="SignalP"/>
    </source>
</evidence>
<evidence type="ECO:0000313" key="3">
    <source>
        <dbReference type="EMBL" id="SKA28315.1"/>
    </source>
</evidence>
<evidence type="ECO:0000256" key="1">
    <source>
        <dbReference type="SAM" id="MobiDB-lite"/>
    </source>
</evidence>
<keyword evidence="4" id="KW-1185">Reference proteome</keyword>
<dbReference type="AlphaFoldDB" id="A0A1T4SJH4"/>
<dbReference type="EMBL" id="FUWJ01000008">
    <property type="protein sequence ID" value="SKA28315.1"/>
    <property type="molecule type" value="Genomic_DNA"/>
</dbReference>
<feature type="chain" id="PRO_5012775246" evidence="2">
    <location>
        <begin position="22"/>
        <end position="239"/>
    </location>
</feature>
<dbReference type="STRING" id="225324.SAMN02745126_04773"/>
<accession>A0A1T4SJH4</accession>
<feature type="signal peptide" evidence="2">
    <location>
        <begin position="1"/>
        <end position="21"/>
    </location>
</feature>
<dbReference type="Pfam" id="PF07813">
    <property type="entry name" value="LTXXQ"/>
    <property type="match status" value="1"/>
</dbReference>
<feature type="region of interest" description="Disordered" evidence="1">
    <location>
        <begin position="47"/>
        <end position="68"/>
    </location>
</feature>
<dbReference type="RefSeq" id="WP_085936520.1">
    <property type="nucleotide sequence ID" value="NZ_FUWJ01000008.1"/>
</dbReference>
<proteinExistence type="predicted"/>
<dbReference type="InterPro" id="IPR012899">
    <property type="entry name" value="LTXXQ"/>
</dbReference>
<feature type="region of interest" description="Disordered" evidence="1">
    <location>
        <begin position="172"/>
        <end position="191"/>
    </location>
</feature>
<gene>
    <name evidence="3" type="ORF">SAMN02745126_04773</name>
</gene>
<keyword evidence="2" id="KW-0732">Signal</keyword>
<name>A0A1T4SJH4_9HYPH</name>
<dbReference type="Proteomes" id="UP000190092">
    <property type="component" value="Unassembled WGS sequence"/>
</dbReference>